<sequence length="1126" mass="123927">MHSVIAVQLNANCTIGINLSGQNLFVSIRVIRGLHLCSSASICGSNNFFVFIRAIRGTVHIIRGLCLPNLFYIPGPKQFSMQKILVAALLLTTAAANAQTKPDTIKVDLNKQFSSVKWRNIGPFRGGRSNCGTGVPGDINTYYMGTTGGGLWKTDDLGLNWTNISDGYFKTGSVGAIAVPESDANVVYVGMGEHAVRGVMTHHGDGVYKSTDAGKTWKHMGLEATQHIARIVVHPKDPNTLLVAAQGALYSKSKERGIYKSTDGGVTWKNVLFVNENTGCNELSMDMNNPRIIYASMWEHGRKPWQVISGGAGSGLYKSVDGGDTWQKLTTGLPTEMGKMSIAVSRSNPDKVYALIESDSEKEAGGLFVSNNAGASWSRITNDHRLIQRAWYYIELFVDPNNDQTIYVLSAPALRSRDGGKTWENLSGTHGDYHDLWINPKNSNNMIISNDGGSAVSVNFGKTWSPQNQMPTAQFYRINVDNQFPYRIYGGQQDNTSVSIQHRSFGGGSITASDWEASAGGESAFLAFDPNDPRFVLGGSYQGTIEVLDTKAKGSTNIMPAPIQYLGRDAKDIKYRYNWNAPIIWSKHEPNTYYHGAQVLLKTTDMGRTWKEVSPDLTRNEKEKQGKGGVPYTNEAVGAENYGTLAYVMESPHEKGVMYTGSDDGYVYVTKDGGATWTNITPAGLQECLINAIEVSPHDKATVYIATTRYKFNDHTPGLYKSTDYGKTWTKINNGIANNAFTRVVREDEVRKDLLYAGTELGVYLSFDGGKNWQPFQLNLPVTPITDLRVHKGDLIAATSGRSFWVLDEIHVLRQYNKEQTGLQLYKPEDAYIANGYSAMNAANPTGTARGAGVNPANGVVLYYNLPELKATDTVTMTITDASGTVIRSFSSVAESAAYYDGAPPANPTLSKQKGLNRFVWDMRFATMPGIPNVYIESSYAGHKASPGTYTVTLKAGAQQQTTNAVILMNPLYPTTAADYSAYDAFMRAAESEVTVMHNLVNKLNGKRLQLDELIKNLTDAKYAALKKEADSLSKDMKAWDEDMVQRKSKAYDDVENFPNKFTANYLFMINQTESDIPRVNQPSIDLKKEYDVQWLVLKQRADALEARLSVLNKKLSEAGVGAIWK</sequence>
<dbReference type="Proteomes" id="UP000316167">
    <property type="component" value="Unassembled WGS sequence"/>
</dbReference>
<evidence type="ECO:0000313" key="5">
    <source>
        <dbReference type="Proteomes" id="UP000316167"/>
    </source>
</evidence>
<gene>
    <name evidence="4" type="ORF">IQ13_0135</name>
</gene>
<dbReference type="PANTHER" id="PTHR43739:SF5">
    <property type="entry name" value="EXO-ALPHA-SIALIDASE"/>
    <property type="match status" value="1"/>
</dbReference>
<dbReference type="InterPro" id="IPR052025">
    <property type="entry name" value="Xyloglucanase_GH74"/>
</dbReference>
<feature type="coiled-coil region" evidence="2">
    <location>
        <begin position="997"/>
        <end position="1043"/>
    </location>
</feature>
<keyword evidence="5" id="KW-1185">Reference proteome</keyword>
<evidence type="ECO:0000313" key="4">
    <source>
        <dbReference type="EMBL" id="TWI84982.1"/>
    </source>
</evidence>
<dbReference type="Gene3D" id="2.60.40.4070">
    <property type="match status" value="1"/>
</dbReference>
<reference evidence="4 5" key="1">
    <citation type="journal article" date="2015" name="Stand. Genomic Sci.">
        <title>Genomic Encyclopedia of Bacterial and Archaeal Type Strains, Phase III: the genomes of soil and plant-associated and newly described type strains.</title>
        <authorList>
            <person name="Whitman W.B."/>
            <person name="Woyke T."/>
            <person name="Klenk H.P."/>
            <person name="Zhou Y."/>
            <person name="Lilburn T.G."/>
            <person name="Beck B.J."/>
            <person name="De Vos P."/>
            <person name="Vandamme P."/>
            <person name="Eisen J.A."/>
            <person name="Garrity G."/>
            <person name="Hugenholtz P."/>
            <person name="Kyrpides N.C."/>
        </authorList>
    </citation>
    <scope>NUCLEOTIDE SEQUENCE [LARGE SCALE GENOMIC DNA]</scope>
    <source>
        <strain evidence="4 5">CGMCC 1.7271</strain>
    </source>
</reference>
<accession>A0A562SUQ1</accession>
<dbReference type="AlphaFoldDB" id="A0A562SUQ1"/>
<dbReference type="Gene3D" id="2.130.10.10">
    <property type="entry name" value="YVTN repeat-like/Quinoprotein amine dehydrogenase"/>
    <property type="match status" value="4"/>
</dbReference>
<evidence type="ECO:0000256" key="1">
    <source>
        <dbReference type="ARBA" id="ARBA00022737"/>
    </source>
</evidence>
<dbReference type="PANTHER" id="PTHR43739">
    <property type="entry name" value="XYLOGLUCANASE (EUROFUNG)"/>
    <property type="match status" value="1"/>
</dbReference>
<dbReference type="CDD" id="cd15482">
    <property type="entry name" value="Sialidase_non-viral"/>
    <property type="match status" value="2"/>
</dbReference>
<dbReference type="GO" id="GO:0010411">
    <property type="term" value="P:xyloglucan metabolic process"/>
    <property type="evidence" value="ECO:0007669"/>
    <property type="project" value="TreeGrafter"/>
</dbReference>
<dbReference type="SUPFAM" id="SSF110296">
    <property type="entry name" value="Oligoxyloglucan reducing end-specific cellobiohydrolase"/>
    <property type="match status" value="2"/>
</dbReference>
<dbReference type="InterPro" id="IPR031778">
    <property type="entry name" value="Sortilin_N"/>
</dbReference>
<dbReference type="Pfam" id="PF15902">
    <property type="entry name" value="Sortilin-Vps10"/>
    <property type="match status" value="1"/>
</dbReference>
<evidence type="ECO:0000256" key="2">
    <source>
        <dbReference type="SAM" id="Coils"/>
    </source>
</evidence>
<organism evidence="4 5">
    <name type="scientific">Lacibacter cauensis</name>
    <dbReference type="NCBI Taxonomy" id="510947"/>
    <lineage>
        <taxon>Bacteria</taxon>
        <taxon>Pseudomonadati</taxon>
        <taxon>Bacteroidota</taxon>
        <taxon>Chitinophagia</taxon>
        <taxon>Chitinophagales</taxon>
        <taxon>Chitinophagaceae</taxon>
        <taxon>Lacibacter</taxon>
    </lineage>
</organism>
<keyword evidence="4" id="KW-0675">Receptor</keyword>
<protein>
    <submittedName>
        <fullName evidence="4">Sortilin (Neurotensin receptor 3)</fullName>
    </submittedName>
</protein>
<proteinExistence type="predicted"/>
<dbReference type="InterPro" id="IPR015943">
    <property type="entry name" value="WD40/YVTN_repeat-like_dom_sf"/>
</dbReference>
<evidence type="ECO:0000259" key="3">
    <source>
        <dbReference type="Pfam" id="PF15902"/>
    </source>
</evidence>
<keyword evidence="2" id="KW-0175">Coiled coil</keyword>
<feature type="domain" description="Sortilin N-terminal" evidence="3">
    <location>
        <begin position="151"/>
        <end position="271"/>
    </location>
</feature>
<name>A0A562SUQ1_9BACT</name>
<dbReference type="EMBL" id="VLLE01000002">
    <property type="protein sequence ID" value="TWI84982.1"/>
    <property type="molecule type" value="Genomic_DNA"/>
</dbReference>
<keyword evidence="1" id="KW-0677">Repeat</keyword>
<comment type="caution">
    <text evidence="4">The sequence shown here is derived from an EMBL/GenBank/DDBJ whole genome shotgun (WGS) entry which is preliminary data.</text>
</comment>